<sequence length="822" mass="93712">MVLPIFFHVEPSEVRHQKGPFAEAFAKQKDAKRHSEERIQRWRTALEKAADLSGLPLGDGTEASLIERIVGEIWNMGREIVRKESPNDPGQRSRLWFHEDILQVLKENTGSNKVEAIKLTLSEPEEVQLTLKSFTKMKRLEPEEVQLTPKSFKKMKRLRILIIHNAQCYGDHLEYLSNELSWLKLCQPVSSFKDFKRLKHVNLRDSKFITKVPDLSGCHNLEYLVLRGCLRLKEFSEFVDNMDCLRIIQLDRTGIEALPSSIERITGLEHLNMSDCQNLTNIPSCIYKLQKLQELRLDNCTKLGKFPVFSNKRQKFTSLNEGSSNIESISSLNLFPSLCQLDLANCNLSEVNFLTDIEHFLALETLVLDENNITMIPACLHKFAKLNYLSVSDCKLLQEIPQPPPNIAEIDAYGCESLQRFSQLISTHGDQLTSIRRPEDFKCLTRMELIDCESITEVPNLLSFHNLTYLNFAGCSKLKKFPKIIDNMDCLQEICLDRTGIEELPSSIERITGLQRLYMSSCQNLTNLPSSIYKLQKLVVLLLDNCSKLGKFPVFSNKKQKFTSLNEGSSNTESISSLNLFLSLRTLDLQNCNLSEVNFLTDIEHFPALSKLYLNENNITTIPACLHKLAKLSYLNMSNCKLLQEIPKLPADMGEIDAYGCESLQIYSQFESMPRGGTHGDQVMSMLREGFVNMVKMLIPGNEIPEWFSHKSSESSISLRVSINTSIALIALALGAFLRATSLAVTVVINVVYKHRVHRKELCFKKSMKSGDLWLCYIPQIFPSNFRGDNAVVRVEAYDLIQGELYLLLELDVSLRRSIWCK</sequence>
<evidence type="ECO:0000313" key="1">
    <source>
        <dbReference type="EMBL" id="KAI4332393.1"/>
    </source>
</evidence>
<dbReference type="Proteomes" id="UP000828941">
    <property type="component" value="Chromosome 7"/>
</dbReference>
<reference evidence="1 2" key="1">
    <citation type="journal article" date="2022" name="DNA Res.">
        <title>Chromosomal-level genome assembly of the orchid tree Bauhinia variegata (Leguminosae; Cercidoideae) supports the allotetraploid origin hypothesis of Bauhinia.</title>
        <authorList>
            <person name="Zhong Y."/>
            <person name="Chen Y."/>
            <person name="Zheng D."/>
            <person name="Pang J."/>
            <person name="Liu Y."/>
            <person name="Luo S."/>
            <person name="Meng S."/>
            <person name="Qian L."/>
            <person name="Wei D."/>
            <person name="Dai S."/>
            <person name="Zhou R."/>
        </authorList>
    </citation>
    <scope>NUCLEOTIDE SEQUENCE [LARGE SCALE GENOMIC DNA]</scope>
    <source>
        <strain evidence="1">BV-YZ2020</strain>
    </source>
</reference>
<accession>A0ACB9N7Q1</accession>
<name>A0ACB9N7Q1_BAUVA</name>
<dbReference type="EMBL" id="CM039432">
    <property type="protein sequence ID" value="KAI4332393.1"/>
    <property type="molecule type" value="Genomic_DNA"/>
</dbReference>
<protein>
    <submittedName>
        <fullName evidence="1">Uncharacterized protein</fullName>
    </submittedName>
</protein>
<keyword evidence="2" id="KW-1185">Reference proteome</keyword>
<organism evidence="1 2">
    <name type="scientific">Bauhinia variegata</name>
    <name type="common">Purple orchid tree</name>
    <name type="synonym">Phanera variegata</name>
    <dbReference type="NCBI Taxonomy" id="167791"/>
    <lineage>
        <taxon>Eukaryota</taxon>
        <taxon>Viridiplantae</taxon>
        <taxon>Streptophyta</taxon>
        <taxon>Embryophyta</taxon>
        <taxon>Tracheophyta</taxon>
        <taxon>Spermatophyta</taxon>
        <taxon>Magnoliopsida</taxon>
        <taxon>eudicotyledons</taxon>
        <taxon>Gunneridae</taxon>
        <taxon>Pentapetalae</taxon>
        <taxon>rosids</taxon>
        <taxon>fabids</taxon>
        <taxon>Fabales</taxon>
        <taxon>Fabaceae</taxon>
        <taxon>Cercidoideae</taxon>
        <taxon>Cercideae</taxon>
        <taxon>Bauhiniinae</taxon>
        <taxon>Bauhinia</taxon>
    </lineage>
</organism>
<gene>
    <name evidence="1" type="ORF">L6164_017306</name>
</gene>
<proteinExistence type="predicted"/>
<comment type="caution">
    <text evidence="1">The sequence shown here is derived from an EMBL/GenBank/DDBJ whole genome shotgun (WGS) entry which is preliminary data.</text>
</comment>
<evidence type="ECO:0000313" key="2">
    <source>
        <dbReference type="Proteomes" id="UP000828941"/>
    </source>
</evidence>